<dbReference type="Gene3D" id="2.60.120.10">
    <property type="entry name" value="Jelly Rolls"/>
    <property type="match status" value="1"/>
</dbReference>
<feature type="binding site" evidence="4">
    <location>
        <position position="524"/>
    </location>
    <ligand>
        <name>Fe(2+)</name>
        <dbReference type="ChEBI" id="CHEBI:29033"/>
        <note>for iron-dependent acireductone dioxygenase activity</note>
    </ligand>
</feature>
<gene>
    <name evidence="7" type="ORF">D0Y65_028013</name>
</gene>
<keyword evidence="8" id="KW-1185">Reference proteome</keyword>
<keyword evidence="4" id="KW-0533">Nickel</keyword>
<dbReference type="UniPathway" id="UPA00904">
    <property type="reaction ID" value="UER00878"/>
</dbReference>
<comment type="catalytic activity">
    <reaction evidence="4">
        <text>1,2-dihydroxy-5-(methylsulfanyl)pent-1-en-3-one + O2 = 4-methylsulfanyl-2-oxobutanoate + formate + 2 H(+)</text>
        <dbReference type="Rhea" id="RHEA:24504"/>
        <dbReference type="ChEBI" id="CHEBI:15378"/>
        <dbReference type="ChEBI" id="CHEBI:15379"/>
        <dbReference type="ChEBI" id="CHEBI:15740"/>
        <dbReference type="ChEBI" id="CHEBI:16723"/>
        <dbReference type="ChEBI" id="CHEBI:49252"/>
        <dbReference type="EC" id="1.13.11.54"/>
    </reaction>
</comment>
<dbReference type="SMART" id="SM00979">
    <property type="entry name" value="TIFY"/>
    <property type="match status" value="1"/>
</dbReference>
<evidence type="ECO:0000313" key="7">
    <source>
        <dbReference type="EMBL" id="RZB88933.1"/>
    </source>
</evidence>
<feature type="binding site" evidence="4">
    <location>
        <position position="530"/>
    </location>
    <ligand>
        <name>Fe(2+)</name>
        <dbReference type="ChEBI" id="CHEBI:29033"/>
        <note>for iron-dependent acireductone dioxygenase activity</note>
    </ligand>
</feature>
<dbReference type="EC" id="1.13.11.54" evidence="4"/>
<dbReference type="Pfam" id="PF06200">
    <property type="entry name" value="tify"/>
    <property type="match status" value="1"/>
</dbReference>
<feature type="domain" description="Tify" evidence="6">
    <location>
        <begin position="193"/>
        <end position="228"/>
    </location>
</feature>
<comment type="similarity">
    <text evidence="4">Belongs to the acireductone dioxygenase (ARD) family.</text>
</comment>
<dbReference type="InterPro" id="IPR011051">
    <property type="entry name" value="RmlC_Cupin_sf"/>
</dbReference>
<dbReference type="AlphaFoldDB" id="A0A445ISC8"/>
<dbReference type="FunFam" id="2.60.120.10:FF:000031">
    <property type="entry name" value="1,2-dihydroxy-3-keto-5-methylthiopentene dioxygenase"/>
    <property type="match status" value="1"/>
</dbReference>
<dbReference type="GO" id="GO:0005506">
    <property type="term" value="F:iron ion binding"/>
    <property type="evidence" value="ECO:0007669"/>
    <property type="project" value="UniProtKB-UniRule"/>
</dbReference>
<keyword evidence="4" id="KW-0408">Iron</keyword>
<dbReference type="Proteomes" id="UP000289340">
    <property type="component" value="Chromosome 10"/>
</dbReference>
<feature type="region of interest" description="Disordered" evidence="5">
    <location>
        <begin position="65"/>
        <end position="140"/>
    </location>
</feature>
<dbReference type="GO" id="GO:0005886">
    <property type="term" value="C:plasma membrane"/>
    <property type="evidence" value="ECO:0007669"/>
    <property type="project" value="UniProtKB-SubCell"/>
</dbReference>
<evidence type="ECO:0000256" key="3">
    <source>
        <dbReference type="ARBA" id="ARBA00023242"/>
    </source>
</evidence>
<keyword evidence="4" id="KW-0028">Amino-acid biosynthesis</keyword>
<dbReference type="CDD" id="cd02232">
    <property type="entry name" value="cupin_ARD"/>
    <property type="match status" value="1"/>
</dbReference>
<dbReference type="EMBL" id="QZWG01000010">
    <property type="protein sequence ID" value="RZB88933.1"/>
    <property type="molecule type" value="Genomic_DNA"/>
</dbReference>
<evidence type="ECO:0000256" key="1">
    <source>
        <dbReference type="ARBA" id="ARBA00004413"/>
    </source>
</evidence>
<keyword evidence="3 4" id="KW-0539">Nucleus</keyword>
<evidence type="ECO:0000313" key="8">
    <source>
        <dbReference type="Proteomes" id="UP000289340"/>
    </source>
</evidence>
<keyword evidence="2 4" id="KW-0963">Cytoplasm</keyword>
<dbReference type="InterPro" id="IPR018467">
    <property type="entry name" value="CCT_CS"/>
</dbReference>
<keyword evidence="4 7" id="KW-0560">Oxidoreductase</keyword>
<comment type="cofactor">
    <cofactor evidence="4">
        <name>Fe(2+)</name>
        <dbReference type="ChEBI" id="CHEBI:29033"/>
    </cofactor>
    <cofactor evidence="4">
        <name>Ni(2+)</name>
        <dbReference type="ChEBI" id="CHEBI:49786"/>
    </cofactor>
    <text evidence="4">Binds either 1 Fe or Ni cation per monomer. Iron-binding promotes an acireductone dioxygenase reaction producing 2-keto-4-methylthiobutyrate, while nickel-binding promotes an acireductone dioxygenase reaction producing 3-(methylsulfanyl)propanoate.</text>
</comment>
<evidence type="ECO:0000256" key="5">
    <source>
        <dbReference type="SAM" id="MobiDB-lite"/>
    </source>
</evidence>
<feature type="region of interest" description="Disordered" evidence="5">
    <location>
        <begin position="338"/>
        <end position="363"/>
    </location>
</feature>
<feature type="binding site" evidence="4">
    <location>
        <position position="526"/>
    </location>
    <ligand>
        <name>Ni(2+)</name>
        <dbReference type="ChEBI" id="CHEBI:49786"/>
        <note>for nickel-dependent acireductone dioxygenase activity</note>
    </ligand>
</feature>
<dbReference type="SUPFAM" id="SSF51182">
    <property type="entry name" value="RmlC-like cupins"/>
    <property type="match status" value="1"/>
</dbReference>
<dbReference type="InterPro" id="IPR014710">
    <property type="entry name" value="RmlC-like_jellyroll"/>
</dbReference>
<keyword evidence="4 7" id="KW-0223">Dioxygenase</keyword>
<dbReference type="PANTHER" id="PTHR23418:SF4">
    <property type="entry name" value="ACIREDUCTONE DIOXYGENASE 4"/>
    <property type="match status" value="1"/>
</dbReference>
<dbReference type="GO" id="GO:0016151">
    <property type="term" value="F:nickel cation binding"/>
    <property type="evidence" value="ECO:0007669"/>
    <property type="project" value="UniProtKB-UniRule"/>
</dbReference>
<sequence>MNGGATTATFRSILDKPLNQLTEDDISQLTREDCRRFLKEKGMRRPSWNKSQAIQQVISLKALLEPSDDDTPPPPPPAMHHRSHAQPQPQVNLSEPPPPPPKAPPPEEPAFHAAEDIQKSASSGEKPTETNDTNTNVASPNHGYARKSYVLLIWNTWEILLSAAASGQCSFYVVLSIHTLNITYKCGHRGCATSGSFGQMTIFYCGKVNVYDRVSPDKARAIMQLATSPVQLTQDDPLNGNAAVWTSPCHLPMDKDVLVPVDTTILQVAQADKMVEYPLQYREKGSIARDAEGQEHRKVSLQRYLEKRKDRGRLKGKKLTGITSSNFEMYLNLPVKVHSSNGNSSRSSTSSPPQPRLPLVSSGSDQLKVALPIDLNDKDKVYNWAQALKQSEKKNPTITIFFFWVETPATRTYTGHATEEEMIERTSQSKKGVSFMAIEAWLMDDSNEDPRLSHRRNPNESVSLDQLAELGVLYWKFNPTIYENDQELTKIRQDRGYNYMDLLDLCPEKVENYEQKLKNFYTEHIHQDEEIRYCLEGSGYFDVRDKDDRWIRILIKAGDLIILPAGIYHRFTLDPSNYVKLMRLFKGEPVWTAYNRPQEDNPARKEYIKGLTEKFGVPLAAH</sequence>
<evidence type="ECO:0000256" key="4">
    <source>
        <dbReference type="HAMAP-Rule" id="MF_03154"/>
    </source>
</evidence>
<organism evidence="7 8">
    <name type="scientific">Glycine soja</name>
    <name type="common">Wild soybean</name>
    <dbReference type="NCBI Taxonomy" id="3848"/>
    <lineage>
        <taxon>Eukaryota</taxon>
        <taxon>Viridiplantae</taxon>
        <taxon>Streptophyta</taxon>
        <taxon>Embryophyta</taxon>
        <taxon>Tracheophyta</taxon>
        <taxon>Spermatophyta</taxon>
        <taxon>Magnoliopsida</taxon>
        <taxon>eudicotyledons</taxon>
        <taxon>Gunneridae</taxon>
        <taxon>Pentapetalae</taxon>
        <taxon>rosids</taxon>
        <taxon>fabids</taxon>
        <taxon>Fabales</taxon>
        <taxon>Fabaceae</taxon>
        <taxon>Papilionoideae</taxon>
        <taxon>50 kb inversion clade</taxon>
        <taxon>NPAAA clade</taxon>
        <taxon>indigoferoid/millettioid clade</taxon>
        <taxon>Phaseoleae</taxon>
        <taxon>Glycine</taxon>
        <taxon>Glycine subgen. Soja</taxon>
    </lineage>
</organism>
<feature type="compositionally biased region" description="Pro residues" evidence="5">
    <location>
        <begin position="95"/>
        <end position="108"/>
    </location>
</feature>
<comment type="caution">
    <text evidence="7">The sequence shown here is derived from an EMBL/GenBank/DDBJ whole genome shotgun (WGS) entry which is preliminary data.</text>
</comment>
<name>A0A445ISC8_GLYSO</name>
<dbReference type="GO" id="GO:0005737">
    <property type="term" value="C:cytoplasm"/>
    <property type="evidence" value="ECO:0007669"/>
    <property type="project" value="UniProtKB-SubCell"/>
</dbReference>
<comment type="pathway">
    <text evidence="4">Amino-acid biosynthesis; L-methionine biosynthesis via salvage pathway; L-methionine from S-methyl-5-thio-alpha-D-ribose 1-phosphate: step 5/6.</text>
</comment>
<feature type="binding site" evidence="4">
    <location>
        <position position="569"/>
    </location>
    <ligand>
        <name>Fe(2+)</name>
        <dbReference type="ChEBI" id="CHEBI:29033"/>
        <note>for iron-dependent acireductone dioxygenase activity</note>
    </ligand>
</feature>
<dbReference type="Pfam" id="PF09425">
    <property type="entry name" value="Jas_motif"/>
    <property type="match status" value="1"/>
</dbReference>
<dbReference type="GO" id="GO:0010308">
    <property type="term" value="F:acireductone dioxygenase (Ni2+-requiring) activity"/>
    <property type="evidence" value="ECO:0007669"/>
    <property type="project" value="UniProtKB-UniRule"/>
</dbReference>
<comment type="catalytic activity">
    <reaction evidence="4">
        <text>1,2-dihydroxy-5-(methylsulfanyl)pent-1-en-3-one + O2 = 3-(methylsulfanyl)propanoate + CO + formate + 2 H(+)</text>
        <dbReference type="Rhea" id="RHEA:14161"/>
        <dbReference type="ChEBI" id="CHEBI:15378"/>
        <dbReference type="ChEBI" id="CHEBI:15379"/>
        <dbReference type="ChEBI" id="CHEBI:15740"/>
        <dbReference type="ChEBI" id="CHEBI:17245"/>
        <dbReference type="ChEBI" id="CHEBI:49016"/>
        <dbReference type="ChEBI" id="CHEBI:49252"/>
        <dbReference type="EC" id="1.13.11.53"/>
    </reaction>
</comment>
<feature type="compositionally biased region" description="Basic and acidic residues" evidence="5">
    <location>
        <begin position="109"/>
        <end position="118"/>
    </location>
</feature>
<keyword evidence="4" id="KW-0486">Methionine biosynthesis</keyword>
<feature type="binding site" evidence="4">
    <location>
        <position position="569"/>
    </location>
    <ligand>
        <name>Ni(2+)</name>
        <dbReference type="ChEBI" id="CHEBI:49786"/>
        <note>for nickel-dependent acireductone dioxygenase activity</note>
    </ligand>
</feature>
<protein>
    <recommendedName>
        <fullName evidence="4">Acireductone dioxygenase</fullName>
    </recommendedName>
    <alternativeName>
        <fullName evidence="4">Acireductone dioxygenase (Fe(2+)-requiring)</fullName>
        <shortName evidence="4">ARD'</shortName>
        <shortName evidence="4">Fe-ARD</shortName>
        <ecNumber evidence="4">1.13.11.54</ecNumber>
    </alternativeName>
    <alternativeName>
        <fullName evidence="4">Acireductone dioxygenase (Ni(2+)-requiring)</fullName>
        <shortName evidence="4">ARD</shortName>
        <shortName evidence="4">Ni-ARD</shortName>
        <ecNumber evidence="4">1.13.11.53</ecNumber>
    </alternativeName>
</protein>
<dbReference type="InterPro" id="IPR027496">
    <property type="entry name" value="ARD_euk"/>
</dbReference>
<feature type="compositionally biased region" description="Low complexity" evidence="5">
    <location>
        <begin position="339"/>
        <end position="351"/>
    </location>
</feature>
<feature type="compositionally biased region" description="Polar residues" evidence="5">
    <location>
        <begin position="119"/>
        <end position="139"/>
    </location>
</feature>
<keyword evidence="4" id="KW-0479">Metal-binding</keyword>
<feature type="binding site" evidence="4">
    <location>
        <position position="524"/>
    </location>
    <ligand>
        <name>Ni(2+)</name>
        <dbReference type="ChEBI" id="CHEBI:49786"/>
        <note>for nickel-dependent acireductone dioxygenase activity</note>
    </ligand>
</feature>
<dbReference type="Pfam" id="PF03079">
    <property type="entry name" value="ARD"/>
    <property type="match status" value="1"/>
</dbReference>
<dbReference type="InterPro" id="IPR010399">
    <property type="entry name" value="Tify_dom"/>
</dbReference>
<dbReference type="InterPro" id="IPR004313">
    <property type="entry name" value="ARD"/>
</dbReference>
<feature type="binding site" evidence="4">
    <location>
        <position position="526"/>
    </location>
    <ligand>
        <name>Fe(2+)</name>
        <dbReference type="ChEBI" id="CHEBI:29033"/>
        <note>for iron-dependent acireductone dioxygenase activity</note>
    </ligand>
</feature>
<dbReference type="PROSITE" id="PS51320">
    <property type="entry name" value="TIFY"/>
    <property type="match status" value="1"/>
</dbReference>
<comment type="function">
    <text evidence="4">Catalyzes 2 different reactions between oxygen and the acireductone 1,2-dihydroxy-3-keto-5-methylthiopentene (DHK-MTPene) depending upon the metal bound in the active site. Fe-containing acireductone dioxygenase (Fe-ARD) produces formate and 2-keto-4-methylthiobutyrate (KMTB), the alpha-ketoacid precursor of methionine in the methionine recycle pathway. Ni-containing acireductone dioxygenase (Ni-ARD) produces methylthiopropionate, carbon monoxide and formate, and does not lie on the methionine recycle pathway.</text>
</comment>
<proteinExistence type="inferred from homology"/>
<dbReference type="PANTHER" id="PTHR23418">
    <property type="entry name" value="ACIREDUCTONE DIOXYGENASE"/>
    <property type="match status" value="1"/>
</dbReference>
<dbReference type="HAMAP" id="MF_03154">
    <property type="entry name" value="Salvage_MtnD_euk"/>
    <property type="match status" value="1"/>
</dbReference>
<evidence type="ECO:0000259" key="6">
    <source>
        <dbReference type="PROSITE" id="PS51320"/>
    </source>
</evidence>
<comment type="subcellular location">
    <subcellularLocation>
        <location evidence="1">Cell membrane</location>
        <topology evidence="1">Peripheral membrane protein</topology>
        <orientation evidence="1">Cytoplasmic side</orientation>
    </subcellularLocation>
    <subcellularLocation>
        <location evidence="4">Cytoplasm</location>
    </subcellularLocation>
    <subcellularLocation>
        <location evidence="4">Nucleus</location>
    </subcellularLocation>
</comment>
<dbReference type="GO" id="GO:0005634">
    <property type="term" value="C:nucleus"/>
    <property type="evidence" value="ECO:0007669"/>
    <property type="project" value="UniProtKB-SubCell"/>
</dbReference>
<feature type="binding site" evidence="4">
    <location>
        <position position="530"/>
    </location>
    <ligand>
        <name>Ni(2+)</name>
        <dbReference type="ChEBI" id="CHEBI:49786"/>
        <note>for nickel-dependent acireductone dioxygenase activity</note>
    </ligand>
</feature>
<dbReference type="GO" id="GO:0019509">
    <property type="term" value="P:L-methionine salvage from methylthioadenosine"/>
    <property type="evidence" value="ECO:0007669"/>
    <property type="project" value="UniProtKB-UniRule"/>
</dbReference>
<reference evidence="7 8" key="1">
    <citation type="submission" date="2018-09" db="EMBL/GenBank/DDBJ databases">
        <title>A high-quality reference genome of wild soybean provides a powerful tool to mine soybean genomes.</title>
        <authorList>
            <person name="Xie M."/>
            <person name="Chung C.Y.L."/>
            <person name="Li M.-W."/>
            <person name="Wong F.-L."/>
            <person name="Chan T.-F."/>
            <person name="Lam H.-M."/>
        </authorList>
    </citation>
    <scope>NUCLEOTIDE SEQUENCE [LARGE SCALE GENOMIC DNA]</scope>
    <source>
        <strain evidence="8">cv. W05</strain>
        <tissue evidence="7">Hypocotyl of etiolated seedlings</tissue>
    </source>
</reference>
<accession>A0A445ISC8</accession>
<dbReference type="GO" id="GO:0010309">
    <property type="term" value="F:acireductone dioxygenase [iron(II)-requiring] activity"/>
    <property type="evidence" value="ECO:0007669"/>
    <property type="project" value="UniProtKB-UniRule"/>
</dbReference>
<dbReference type="EC" id="1.13.11.53" evidence="4"/>
<evidence type="ECO:0000256" key="2">
    <source>
        <dbReference type="ARBA" id="ARBA00022490"/>
    </source>
</evidence>